<dbReference type="Proteomes" id="UP000316770">
    <property type="component" value="Chromosome"/>
</dbReference>
<gene>
    <name evidence="1" type="ORF">Mal33_46310</name>
</gene>
<evidence type="ECO:0000313" key="2">
    <source>
        <dbReference type="Proteomes" id="UP000316770"/>
    </source>
</evidence>
<dbReference type="RefSeq" id="WP_145289128.1">
    <property type="nucleotide sequence ID" value="NZ_CP036318.1"/>
</dbReference>
<dbReference type="EMBL" id="CP036318">
    <property type="protein sequence ID" value="QDV58607.1"/>
    <property type="molecule type" value="Genomic_DNA"/>
</dbReference>
<dbReference type="AlphaFoldDB" id="A0A518IZT2"/>
<reference evidence="1 2" key="1">
    <citation type="submission" date="2019-02" db="EMBL/GenBank/DDBJ databases">
        <title>Deep-cultivation of Planctomycetes and their phenomic and genomic characterization uncovers novel biology.</title>
        <authorList>
            <person name="Wiegand S."/>
            <person name="Jogler M."/>
            <person name="Boedeker C."/>
            <person name="Pinto D."/>
            <person name="Vollmers J."/>
            <person name="Rivas-Marin E."/>
            <person name="Kohn T."/>
            <person name="Peeters S.H."/>
            <person name="Heuer A."/>
            <person name="Rast P."/>
            <person name="Oberbeckmann S."/>
            <person name="Bunk B."/>
            <person name="Jeske O."/>
            <person name="Meyerdierks A."/>
            <person name="Storesund J.E."/>
            <person name="Kallscheuer N."/>
            <person name="Luecker S."/>
            <person name="Lage O.M."/>
            <person name="Pohl T."/>
            <person name="Merkel B.J."/>
            <person name="Hornburger P."/>
            <person name="Mueller R.-W."/>
            <person name="Bruemmer F."/>
            <person name="Labrenz M."/>
            <person name="Spormann A.M."/>
            <person name="Op den Camp H."/>
            <person name="Overmann J."/>
            <person name="Amann R."/>
            <person name="Jetten M.S.M."/>
            <person name="Mascher T."/>
            <person name="Medema M.H."/>
            <person name="Devos D.P."/>
            <person name="Kaster A.-K."/>
            <person name="Ovreas L."/>
            <person name="Rohde M."/>
            <person name="Galperin M.Y."/>
            <person name="Jogler C."/>
        </authorList>
    </citation>
    <scope>NUCLEOTIDE SEQUENCE [LARGE SCALE GENOMIC DNA]</scope>
    <source>
        <strain evidence="1 2">Mal33</strain>
    </source>
</reference>
<accession>A0A518IZT2</accession>
<sequence>MADYVIRRVVISTVFLVVILTGLATASSEDNFDGAVWKFQMTNKLNPSSVFVGRFRVSNHILYQKASPSDPKYSKRVGENHPNHKKTRFEVIDFRVFTQIGKKMSTIKGTGRLSYKELGEWSGLFTDGDGNNWKFKAERIQE</sequence>
<evidence type="ECO:0000313" key="1">
    <source>
        <dbReference type="EMBL" id="QDV58607.1"/>
    </source>
</evidence>
<name>A0A518IZT2_9BACT</name>
<protein>
    <submittedName>
        <fullName evidence="1">Uncharacterized protein</fullName>
    </submittedName>
</protein>
<proteinExistence type="predicted"/>
<keyword evidence="2" id="KW-1185">Reference proteome</keyword>
<organism evidence="1 2">
    <name type="scientific">Rosistilla oblonga</name>
    <dbReference type="NCBI Taxonomy" id="2527990"/>
    <lineage>
        <taxon>Bacteria</taxon>
        <taxon>Pseudomonadati</taxon>
        <taxon>Planctomycetota</taxon>
        <taxon>Planctomycetia</taxon>
        <taxon>Pirellulales</taxon>
        <taxon>Pirellulaceae</taxon>
        <taxon>Rosistilla</taxon>
    </lineage>
</organism>